<dbReference type="InterPro" id="IPR014729">
    <property type="entry name" value="Rossmann-like_a/b/a_fold"/>
</dbReference>
<dbReference type="Proteomes" id="UP000095679">
    <property type="component" value="Unassembled WGS sequence"/>
</dbReference>
<dbReference type="PANTHER" id="PTHR30336">
    <property type="entry name" value="INNER MEMBRANE PROTEIN, PROBABLE PERMEASE"/>
    <property type="match status" value="1"/>
</dbReference>
<evidence type="ECO:0000313" key="2">
    <source>
        <dbReference type="Proteomes" id="UP000095679"/>
    </source>
</evidence>
<dbReference type="Gene3D" id="1.10.3620.10">
    <property type="entry name" value="YdcF like domain"/>
    <property type="match status" value="1"/>
</dbReference>
<reference evidence="1 2" key="1">
    <citation type="submission" date="2015-09" db="EMBL/GenBank/DDBJ databases">
        <authorList>
            <consortium name="Pathogen Informatics"/>
        </authorList>
    </citation>
    <scope>NUCLEOTIDE SEQUENCE [LARGE SCALE GENOMIC DNA]</scope>
    <source>
        <strain evidence="1 2">2789STDY5834835</strain>
    </source>
</reference>
<dbReference type="InterPro" id="IPR051599">
    <property type="entry name" value="Cell_Envelope_Assoc"/>
</dbReference>
<evidence type="ECO:0000313" key="1">
    <source>
        <dbReference type="EMBL" id="CUP13576.1"/>
    </source>
</evidence>
<dbReference type="PANTHER" id="PTHR30336:SF20">
    <property type="entry name" value="DUF218 DOMAIN-CONTAINING PROTEIN"/>
    <property type="match status" value="1"/>
</dbReference>
<dbReference type="Gene3D" id="3.40.50.620">
    <property type="entry name" value="HUPs"/>
    <property type="match status" value="1"/>
</dbReference>
<protein>
    <submittedName>
        <fullName evidence="1">DUF218 domain</fullName>
    </submittedName>
</protein>
<dbReference type="EMBL" id="CYZL01000045">
    <property type="protein sequence ID" value="CUP13576.1"/>
    <property type="molecule type" value="Genomic_DNA"/>
</dbReference>
<proteinExistence type="predicted"/>
<dbReference type="RefSeq" id="WP_055299967.1">
    <property type="nucleotide sequence ID" value="NZ_BLYK01000071.1"/>
</dbReference>
<dbReference type="GO" id="GO:0005886">
    <property type="term" value="C:plasma membrane"/>
    <property type="evidence" value="ECO:0007669"/>
    <property type="project" value="TreeGrafter"/>
</dbReference>
<name>A0A174KT42_9FIRM</name>
<gene>
    <name evidence="1" type="primary">ydcF</name>
    <name evidence="1" type="ORF">ERS852450_03132</name>
</gene>
<sequence>MNQQTIDAINTLGNFCGKRDIEELTSSTLTEKYNIPQADIFVLFGGSIICGGDVLAQAIQNKIAKHYIIVGGAGHTTQTLREKVHTEYPSIVTEGLTDAEIFNQYLKENYGLEADYLENKSTNCGNNITYLLDLIKEKNLPLNSIILCQDATMQHRMEAGLRKYVSDNTTIINYASYQAKLILNEDETPAYSSSIHGMWQPERYLTLLMGEIPRLSDNKDGYGPKGTGYIAHVDIPEEVMTAFNHLKGNYAEYVREANPEYAG</sequence>
<dbReference type="AlphaFoldDB" id="A0A174KT42"/>
<organism evidence="1 2">
    <name type="scientific">Anaerobutyricum hallii</name>
    <dbReference type="NCBI Taxonomy" id="39488"/>
    <lineage>
        <taxon>Bacteria</taxon>
        <taxon>Bacillati</taxon>
        <taxon>Bacillota</taxon>
        <taxon>Clostridia</taxon>
        <taxon>Lachnospirales</taxon>
        <taxon>Lachnospiraceae</taxon>
        <taxon>Anaerobutyricum</taxon>
    </lineage>
</organism>
<accession>A0A174KT42</accession>